<feature type="domain" description="YceM-like C-terminal" evidence="2">
    <location>
        <begin position="149"/>
        <end position="242"/>
    </location>
</feature>
<name>A0ABT5ZRI7_9ACTN</name>
<dbReference type="SUPFAM" id="SSF51735">
    <property type="entry name" value="NAD(P)-binding Rossmann-fold domains"/>
    <property type="match status" value="1"/>
</dbReference>
<dbReference type="InterPro" id="IPR051317">
    <property type="entry name" value="Gfo/Idh/MocA_oxidoreduct"/>
</dbReference>
<dbReference type="RefSeq" id="WP_276094852.1">
    <property type="nucleotide sequence ID" value="NZ_JARJBC010000013.1"/>
</dbReference>
<feature type="domain" description="Gfo/Idh/MocA-like oxidoreductase N-terminal" evidence="1">
    <location>
        <begin position="8"/>
        <end position="128"/>
    </location>
</feature>
<reference evidence="3 4" key="1">
    <citation type="submission" date="2023-03" db="EMBL/GenBank/DDBJ databases">
        <title>Draft genome sequence of Streptomyces sp. RB6PN23 isolated from peat swamp forest in Thailand.</title>
        <authorList>
            <person name="Klaysubun C."/>
            <person name="Duangmal K."/>
        </authorList>
    </citation>
    <scope>NUCLEOTIDE SEQUENCE [LARGE SCALE GENOMIC DNA]</scope>
    <source>
        <strain evidence="3 4">RB6PN23</strain>
    </source>
</reference>
<dbReference type="SUPFAM" id="SSF55347">
    <property type="entry name" value="Glyceraldehyde-3-phosphate dehydrogenase-like, C-terminal domain"/>
    <property type="match status" value="1"/>
</dbReference>
<comment type="caution">
    <text evidence="3">The sequence shown here is derived from an EMBL/GenBank/DDBJ whole genome shotgun (WGS) entry which is preliminary data.</text>
</comment>
<dbReference type="InterPro" id="IPR036291">
    <property type="entry name" value="NAD(P)-bd_dom_sf"/>
</dbReference>
<dbReference type="Pfam" id="PF21378">
    <property type="entry name" value="YceM-like_C"/>
    <property type="match status" value="1"/>
</dbReference>
<dbReference type="Gene3D" id="3.40.50.720">
    <property type="entry name" value="NAD(P)-binding Rossmann-like Domain"/>
    <property type="match status" value="1"/>
</dbReference>
<evidence type="ECO:0000259" key="2">
    <source>
        <dbReference type="Pfam" id="PF21378"/>
    </source>
</evidence>
<dbReference type="InterPro" id="IPR000683">
    <property type="entry name" value="Gfo/Idh/MocA-like_OxRdtase_N"/>
</dbReference>
<dbReference type="Pfam" id="PF01408">
    <property type="entry name" value="GFO_IDH_MocA"/>
    <property type="match status" value="1"/>
</dbReference>
<proteinExistence type="predicted"/>
<evidence type="ECO:0000313" key="4">
    <source>
        <dbReference type="Proteomes" id="UP001216579"/>
    </source>
</evidence>
<dbReference type="EMBL" id="JARJBC010000013">
    <property type="protein sequence ID" value="MDF3291683.1"/>
    <property type="molecule type" value="Genomic_DNA"/>
</dbReference>
<dbReference type="Proteomes" id="UP001216579">
    <property type="component" value="Unassembled WGS sequence"/>
</dbReference>
<sequence>MAPTGRPLKVGVIGLGDIAQKAYLPVLTALPGVDPHLHTRSRATLDRIGDSHRIRADHRYTDLRALIDQGLDAAFVHAPTAVHAEIAGALVDAGVPVYVDKPLADDYAGAEALVRRAEQRGVSLMTGFNRRYAPGYAQCLDHPRDLIVLQKNRVGLAAPAREFVFDDFIHVVDTLRFLAPGTIEQIDIRTRSEGGLLHHVVLQLSGDGFTALGIMNRMSGSSEEVLEVMGQDSKRQVINLAEIIDHKGQPSLRRRGDWVPVARQRGIEQITLAFLDSVRTGRVLSAQGDLLTHELCERIVTAALQQSS</sequence>
<protein>
    <submittedName>
        <fullName evidence="3">Gfo/Idh/MocA family oxidoreductase</fullName>
    </submittedName>
</protein>
<dbReference type="PANTHER" id="PTHR43708:SF4">
    <property type="entry name" value="OXIDOREDUCTASE YCEM-RELATED"/>
    <property type="match status" value="1"/>
</dbReference>
<dbReference type="Gene3D" id="3.30.360.10">
    <property type="entry name" value="Dihydrodipicolinate Reductase, domain 2"/>
    <property type="match status" value="1"/>
</dbReference>
<accession>A0ABT5ZRI7</accession>
<organism evidence="3 4">
    <name type="scientific">Streptomyces silvisoli</name>
    <dbReference type="NCBI Taxonomy" id="3034235"/>
    <lineage>
        <taxon>Bacteria</taxon>
        <taxon>Bacillati</taxon>
        <taxon>Actinomycetota</taxon>
        <taxon>Actinomycetes</taxon>
        <taxon>Kitasatosporales</taxon>
        <taxon>Streptomycetaceae</taxon>
        <taxon>Streptomyces</taxon>
    </lineage>
</organism>
<gene>
    <name evidence="3" type="ORF">P3G67_21130</name>
</gene>
<dbReference type="PANTHER" id="PTHR43708">
    <property type="entry name" value="CONSERVED EXPRESSED OXIDOREDUCTASE (EUROFUNG)"/>
    <property type="match status" value="1"/>
</dbReference>
<keyword evidence="4" id="KW-1185">Reference proteome</keyword>
<evidence type="ECO:0000313" key="3">
    <source>
        <dbReference type="EMBL" id="MDF3291683.1"/>
    </source>
</evidence>
<dbReference type="InterPro" id="IPR048477">
    <property type="entry name" value="YceM-like_C"/>
</dbReference>
<evidence type="ECO:0000259" key="1">
    <source>
        <dbReference type="Pfam" id="PF01408"/>
    </source>
</evidence>